<dbReference type="GeneID" id="87900281"/>
<proteinExistence type="predicted"/>
<feature type="region of interest" description="Disordered" evidence="1">
    <location>
        <begin position="519"/>
        <end position="555"/>
    </location>
</feature>
<feature type="compositionally biased region" description="Low complexity" evidence="1">
    <location>
        <begin position="287"/>
        <end position="297"/>
    </location>
</feature>
<organism evidence="3 4">
    <name type="scientific">Podospora bellae-mahoneyi</name>
    <dbReference type="NCBI Taxonomy" id="2093777"/>
    <lineage>
        <taxon>Eukaryota</taxon>
        <taxon>Fungi</taxon>
        <taxon>Dikarya</taxon>
        <taxon>Ascomycota</taxon>
        <taxon>Pezizomycotina</taxon>
        <taxon>Sordariomycetes</taxon>
        <taxon>Sordariomycetidae</taxon>
        <taxon>Sordariales</taxon>
        <taxon>Podosporaceae</taxon>
        <taxon>Podospora</taxon>
    </lineage>
</organism>
<name>A0ABR0F8Q7_9PEZI</name>
<feature type="compositionally biased region" description="Low complexity" evidence="1">
    <location>
        <begin position="167"/>
        <end position="177"/>
    </location>
</feature>
<feature type="transmembrane region" description="Helical" evidence="2">
    <location>
        <begin position="479"/>
        <end position="500"/>
    </location>
</feature>
<evidence type="ECO:0000256" key="1">
    <source>
        <dbReference type="SAM" id="MobiDB-lite"/>
    </source>
</evidence>
<feature type="region of interest" description="Disordered" evidence="1">
    <location>
        <begin position="151"/>
        <end position="185"/>
    </location>
</feature>
<sequence>MLSASLHRPPLAPLRPDTKQPPLFVRQNAAFGRFSLARITTQVVAESPSHTGLRSYEKEGFHMRHLPYLDSFPQKFLKSRCFSCLFYFLALFFYPSLDKGIDRRPTKEVRFSGLVRFQRSPAQISSRTPLVYPFLAWDASERTDKMWTTFSSRDEPATPLPLPARPPTSSSSSCSPAHPYPPLSPNCEHPQPMYRVYPHDNNRHHQQHHVESEYCHARRGGSPTSASTTAAPWDNQMVDLPYVDYAQVEIQSQSIKVIRSPLSLVKSVASRLPTSPYMLARAVSTYATRSRSSSPPASTEPPVAPPLPNRPRIEEGYSPGVSRRGQTRSMEARARESESGVNWDYGSQGIGMLSLARQGGNAPDLERMNYINSLTYLMRGLPADLTPAEASTIRQSTPASVVGPQLNDYSGPHHDRSMPPLQRSIVHYIAFIVLNWLYAFWQVFAPFLGQGISGLLQFERDNQLINKMAMSTFKGAKNAYVWFSAAYVGQLIAALMAWVFQGVHGALTEFRAQSDAMKAQGGGFSNQQQPSMSSEEWERRRMYEQQRAPHQGWPSQNYSMDCAQLARHGL</sequence>
<feature type="region of interest" description="Disordered" evidence="1">
    <location>
        <begin position="287"/>
        <end position="340"/>
    </location>
</feature>
<keyword evidence="2" id="KW-0472">Membrane</keyword>
<reference evidence="3 4" key="1">
    <citation type="journal article" date="2023" name="bioRxiv">
        <title>High-quality genome assemblies of four members of thePodospora anserinaspecies complex.</title>
        <authorList>
            <person name="Ament-Velasquez S.L."/>
            <person name="Vogan A.A."/>
            <person name="Wallerman O."/>
            <person name="Hartmann F."/>
            <person name="Gautier V."/>
            <person name="Silar P."/>
            <person name="Giraud T."/>
            <person name="Johannesson H."/>
        </authorList>
    </citation>
    <scope>NUCLEOTIDE SEQUENCE [LARGE SCALE GENOMIC DNA]</scope>
    <source>
        <strain evidence="3 4">CBS 112042</strain>
    </source>
</reference>
<gene>
    <name evidence="3" type="ORF">QC761_603515</name>
</gene>
<accession>A0ABR0F8Q7</accession>
<evidence type="ECO:0000313" key="3">
    <source>
        <dbReference type="EMBL" id="KAK4640365.1"/>
    </source>
</evidence>
<keyword evidence="4" id="KW-1185">Reference proteome</keyword>
<feature type="compositionally biased region" description="Pro residues" evidence="1">
    <location>
        <begin position="298"/>
        <end position="309"/>
    </location>
</feature>
<keyword evidence="2" id="KW-1133">Transmembrane helix</keyword>
<dbReference type="RefSeq" id="XP_062729341.1">
    <property type="nucleotide sequence ID" value="XM_062880799.1"/>
</dbReference>
<protein>
    <submittedName>
        <fullName evidence="3">Uncharacterized protein</fullName>
    </submittedName>
</protein>
<feature type="compositionally biased region" description="Basic and acidic residues" evidence="1">
    <location>
        <begin position="205"/>
        <end position="216"/>
    </location>
</feature>
<feature type="region of interest" description="Disordered" evidence="1">
    <location>
        <begin position="1"/>
        <end position="20"/>
    </location>
</feature>
<comment type="caution">
    <text evidence="3">The sequence shown here is derived from an EMBL/GenBank/DDBJ whole genome shotgun (WGS) entry which is preliminary data.</text>
</comment>
<keyword evidence="2" id="KW-0812">Transmembrane</keyword>
<evidence type="ECO:0000313" key="4">
    <source>
        <dbReference type="Proteomes" id="UP001322138"/>
    </source>
</evidence>
<dbReference type="Proteomes" id="UP001322138">
    <property type="component" value="Unassembled WGS sequence"/>
</dbReference>
<feature type="compositionally biased region" description="Polar residues" evidence="1">
    <location>
        <begin position="525"/>
        <end position="534"/>
    </location>
</feature>
<dbReference type="EMBL" id="JAFFGZ010000008">
    <property type="protein sequence ID" value="KAK4640365.1"/>
    <property type="molecule type" value="Genomic_DNA"/>
</dbReference>
<evidence type="ECO:0000256" key="2">
    <source>
        <dbReference type="SAM" id="Phobius"/>
    </source>
</evidence>
<feature type="region of interest" description="Disordered" evidence="1">
    <location>
        <begin position="205"/>
        <end position="230"/>
    </location>
</feature>